<dbReference type="EMBL" id="CP036434">
    <property type="protein sequence ID" value="QDV09747.1"/>
    <property type="molecule type" value="Genomic_DNA"/>
</dbReference>
<name>A0A518F083_9BACT</name>
<dbReference type="Proteomes" id="UP000320390">
    <property type="component" value="Chromosome"/>
</dbReference>
<dbReference type="AlphaFoldDB" id="A0A518F083"/>
<keyword evidence="2" id="KW-1185">Reference proteome</keyword>
<protein>
    <submittedName>
        <fullName evidence="1">Uncharacterized protein</fullName>
    </submittedName>
</protein>
<dbReference type="RefSeq" id="WP_145204650.1">
    <property type="nucleotide sequence ID" value="NZ_CP036434.1"/>
</dbReference>
<reference evidence="1 2" key="1">
    <citation type="submission" date="2019-02" db="EMBL/GenBank/DDBJ databases">
        <title>Deep-cultivation of Planctomycetes and their phenomic and genomic characterization uncovers novel biology.</title>
        <authorList>
            <person name="Wiegand S."/>
            <person name="Jogler M."/>
            <person name="Boedeker C."/>
            <person name="Pinto D."/>
            <person name="Vollmers J."/>
            <person name="Rivas-Marin E."/>
            <person name="Kohn T."/>
            <person name="Peeters S.H."/>
            <person name="Heuer A."/>
            <person name="Rast P."/>
            <person name="Oberbeckmann S."/>
            <person name="Bunk B."/>
            <person name="Jeske O."/>
            <person name="Meyerdierks A."/>
            <person name="Storesund J.E."/>
            <person name="Kallscheuer N."/>
            <person name="Luecker S."/>
            <person name="Lage O.M."/>
            <person name="Pohl T."/>
            <person name="Merkel B.J."/>
            <person name="Hornburger P."/>
            <person name="Mueller R.-W."/>
            <person name="Bruemmer F."/>
            <person name="Labrenz M."/>
            <person name="Spormann A.M."/>
            <person name="Op den Camp H."/>
            <person name="Overmann J."/>
            <person name="Amann R."/>
            <person name="Jetten M.S.M."/>
            <person name="Mascher T."/>
            <person name="Medema M.H."/>
            <person name="Devos D.P."/>
            <person name="Kaster A.-K."/>
            <person name="Ovreas L."/>
            <person name="Rohde M."/>
            <person name="Galperin M.Y."/>
            <person name="Jogler C."/>
        </authorList>
    </citation>
    <scope>NUCLEOTIDE SEQUENCE [LARGE SCALE GENOMIC DNA]</scope>
    <source>
        <strain evidence="1 2">Poly30</strain>
    </source>
</reference>
<evidence type="ECO:0000313" key="1">
    <source>
        <dbReference type="EMBL" id="QDV09747.1"/>
    </source>
</evidence>
<proteinExistence type="predicted"/>
<accession>A0A518F083</accession>
<evidence type="ECO:0000313" key="2">
    <source>
        <dbReference type="Proteomes" id="UP000320390"/>
    </source>
</evidence>
<organism evidence="1 2">
    <name type="scientific">Saltatorellus ferox</name>
    <dbReference type="NCBI Taxonomy" id="2528018"/>
    <lineage>
        <taxon>Bacteria</taxon>
        <taxon>Pseudomonadati</taxon>
        <taxon>Planctomycetota</taxon>
        <taxon>Planctomycetia</taxon>
        <taxon>Planctomycetia incertae sedis</taxon>
        <taxon>Saltatorellus</taxon>
    </lineage>
</organism>
<gene>
    <name evidence="1" type="ORF">Poly30_53060</name>
</gene>
<sequence>MGSSDEWEEMPFEEWVMTQGEREELEIQTRMYREGARAVREEVEWLEKHNFPIWIWHEEKVVDARTLPDEVRAKHKNREFDLFRPAMLLRPKTRESDVGSSQA</sequence>